<comment type="caution">
    <text evidence="1">The sequence shown here is derived from an EMBL/GenBank/DDBJ whole genome shotgun (WGS) entry which is preliminary data.</text>
</comment>
<evidence type="ECO:0000313" key="1">
    <source>
        <dbReference type="EMBL" id="GAH81009.1"/>
    </source>
</evidence>
<reference evidence="1" key="1">
    <citation type="journal article" date="2014" name="Front. Microbiol.">
        <title>High frequency of phylogenetically diverse reductive dehalogenase-homologous genes in deep subseafloor sedimentary metagenomes.</title>
        <authorList>
            <person name="Kawai M."/>
            <person name="Futagami T."/>
            <person name="Toyoda A."/>
            <person name="Takaki Y."/>
            <person name="Nishi S."/>
            <person name="Hori S."/>
            <person name="Arai W."/>
            <person name="Tsubouchi T."/>
            <person name="Morono Y."/>
            <person name="Uchiyama I."/>
            <person name="Ito T."/>
            <person name="Fujiyama A."/>
            <person name="Inagaki F."/>
            <person name="Takami H."/>
        </authorList>
    </citation>
    <scope>NUCLEOTIDE SEQUENCE</scope>
    <source>
        <strain evidence="1">Expedition CK06-06</strain>
    </source>
</reference>
<protein>
    <submittedName>
        <fullName evidence="1">Uncharacterized protein</fullName>
    </submittedName>
</protein>
<proteinExistence type="predicted"/>
<dbReference type="EMBL" id="BARU01044759">
    <property type="protein sequence ID" value="GAH81009.1"/>
    <property type="molecule type" value="Genomic_DNA"/>
</dbReference>
<name>X1JRW9_9ZZZZ</name>
<gene>
    <name evidence="1" type="ORF">S03H2_68154</name>
</gene>
<sequence>DIWKDLIFDIARNKTERLLLAALDYSLERHVVYVASSPPSSFGS</sequence>
<dbReference type="AlphaFoldDB" id="X1JRW9"/>
<organism evidence="1">
    <name type="scientific">marine sediment metagenome</name>
    <dbReference type="NCBI Taxonomy" id="412755"/>
    <lineage>
        <taxon>unclassified sequences</taxon>
        <taxon>metagenomes</taxon>
        <taxon>ecological metagenomes</taxon>
    </lineage>
</organism>
<accession>X1JRW9</accession>
<feature type="non-terminal residue" evidence="1">
    <location>
        <position position="1"/>
    </location>
</feature>